<sequence>MLYLVMECTDFLPTPDRNHNWTVFALGNFVSVLLSAKIHFYVMSLCKNSL</sequence>
<feature type="transmembrane region" description="Helical" evidence="1">
    <location>
        <begin position="20"/>
        <end position="42"/>
    </location>
</feature>
<keyword evidence="1" id="KW-1133">Transmembrane helix</keyword>
<gene>
    <name evidence="2" type="primary">ORF189988</name>
</gene>
<dbReference type="AlphaFoldDB" id="A0A0B7BIJ6"/>
<keyword evidence="1" id="KW-0812">Transmembrane</keyword>
<evidence type="ECO:0000256" key="1">
    <source>
        <dbReference type="SAM" id="Phobius"/>
    </source>
</evidence>
<protein>
    <submittedName>
        <fullName evidence="2">Uncharacterized protein</fullName>
    </submittedName>
</protein>
<proteinExistence type="predicted"/>
<name>A0A0B7BIJ6_9EUPU</name>
<accession>A0A0B7BIJ6</accession>
<evidence type="ECO:0000313" key="2">
    <source>
        <dbReference type="EMBL" id="CEK92768.1"/>
    </source>
</evidence>
<feature type="non-terminal residue" evidence="2">
    <location>
        <position position="50"/>
    </location>
</feature>
<organism evidence="2">
    <name type="scientific">Arion vulgaris</name>
    <dbReference type="NCBI Taxonomy" id="1028688"/>
    <lineage>
        <taxon>Eukaryota</taxon>
        <taxon>Metazoa</taxon>
        <taxon>Spiralia</taxon>
        <taxon>Lophotrochozoa</taxon>
        <taxon>Mollusca</taxon>
        <taxon>Gastropoda</taxon>
        <taxon>Heterobranchia</taxon>
        <taxon>Euthyneura</taxon>
        <taxon>Panpulmonata</taxon>
        <taxon>Eupulmonata</taxon>
        <taxon>Stylommatophora</taxon>
        <taxon>Helicina</taxon>
        <taxon>Arionoidea</taxon>
        <taxon>Arionidae</taxon>
        <taxon>Arion</taxon>
    </lineage>
</organism>
<dbReference type="EMBL" id="HACG01045903">
    <property type="protein sequence ID" value="CEK92768.1"/>
    <property type="molecule type" value="Transcribed_RNA"/>
</dbReference>
<keyword evidence="1" id="KW-0472">Membrane</keyword>
<reference evidence="2" key="1">
    <citation type="submission" date="2014-12" db="EMBL/GenBank/DDBJ databases">
        <title>Insight into the proteome of Arion vulgaris.</title>
        <authorList>
            <person name="Aradska J."/>
            <person name="Bulat T."/>
            <person name="Smidak R."/>
            <person name="Sarate P."/>
            <person name="Gangsoo J."/>
            <person name="Sialana F."/>
            <person name="Bilban M."/>
            <person name="Lubec G."/>
        </authorList>
    </citation>
    <scope>NUCLEOTIDE SEQUENCE</scope>
    <source>
        <tissue evidence="2">Skin</tissue>
    </source>
</reference>